<accession>A0ABV7IMU3</accession>
<evidence type="ECO:0000259" key="2">
    <source>
        <dbReference type="Pfam" id="PF13372"/>
    </source>
</evidence>
<dbReference type="Pfam" id="PF13372">
    <property type="entry name" value="Alginate_exp"/>
    <property type="match status" value="1"/>
</dbReference>
<gene>
    <name evidence="3" type="ORF">ACFOD9_06915</name>
</gene>
<feature type="chain" id="PRO_5045966233" evidence="1">
    <location>
        <begin position="26"/>
        <end position="461"/>
    </location>
</feature>
<dbReference type="EMBL" id="JBHRTQ010000007">
    <property type="protein sequence ID" value="MFC3173974.1"/>
    <property type="molecule type" value="Genomic_DNA"/>
</dbReference>
<keyword evidence="1" id="KW-0732">Signal</keyword>
<organism evidence="3 4">
    <name type="scientific">Novosphingobium bradum</name>
    <dbReference type="NCBI Taxonomy" id="1737444"/>
    <lineage>
        <taxon>Bacteria</taxon>
        <taxon>Pseudomonadati</taxon>
        <taxon>Pseudomonadota</taxon>
        <taxon>Alphaproteobacteria</taxon>
        <taxon>Sphingomonadales</taxon>
        <taxon>Sphingomonadaceae</taxon>
        <taxon>Novosphingobium</taxon>
    </lineage>
</organism>
<evidence type="ECO:0000256" key="1">
    <source>
        <dbReference type="SAM" id="SignalP"/>
    </source>
</evidence>
<evidence type="ECO:0000313" key="4">
    <source>
        <dbReference type="Proteomes" id="UP001595604"/>
    </source>
</evidence>
<dbReference type="InterPro" id="IPR025388">
    <property type="entry name" value="Alginate_export_dom"/>
</dbReference>
<comment type="caution">
    <text evidence="3">The sequence shown here is derived from an EMBL/GenBank/DDBJ whole genome shotgun (WGS) entry which is preliminary data.</text>
</comment>
<keyword evidence="4" id="KW-1185">Reference proteome</keyword>
<dbReference type="InterPro" id="IPR053728">
    <property type="entry name" value="Alginate_Permeability_Chnl"/>
</dbReference>
<dbReference type="PROSITE" id="PS51257">
    <property type="entry name" value="PROKAR_LIPOPROTEIN"/>
    <property type="match status" value="1"/>
</dbReference>
<evidence type="ECO:0000313" key="3">
    <source>
        <dbReference type="EMBL" id="MFC3173974.1"/>
    </source>
</evidence>
<name>A0ABV7IMU3_9SPHN</name>
<feature type="domain" description="Alginate export" evidence="2">
    <location>
        <begin position="44"/>
        <end position="444"/>
    </location>
</feature>
<dbReference type="Gene3D" id="2.40.160.100">
    <property type="match status" value="1"/>
</dbReference>
<sequence>MFRACRAVAALLAGAAACLPATASADAPVPSLHDALGAPPELKLTLATRLRYEWLDGQPRAGLNPTDQQLALRTNLVLEYAAGPLRIGGELQDSRAWLGKAGSAISTADVNAVEPVQAWVGLDLPGALGPGSKATVEAGRFTFNLGSRRFIASDDYRNATSAYTGLRAVLKGRGGAGATLFYLLPQVRLPDDLAGLLANRPALDRESFDLQLMGALVTRPATLLGGAAELGFYRLVERDAPGRPTRDRHLNTVSARLVREARPGRPDFDLEAAWQTGHASTSAAATAAVQQVDAGMVHAALGWTFPGAAKAHVTLLYDWIGGDRPGGANTRFDTLFGGRRFEFPPAGIFAVIGRANLSAPGLRVDLAPGKRFDAMAAWRAMWLASPADAFSQTGVIDKTGASGRFAGHNIDLRARYWLVPGRLRGEVDYDWIGKGRFLRDAPNAPATGNTHYAAVALTASF</sequence>
<reference evidence="4" key="1">
    <citation type="journal article" date="2019" name="Int. J. Syst. Evol. Microbiol.">
        <title>The Global Catalogue of Microorganisms (GCM) 10K type strain sequencing project: providing services to taxonomists for standard genome sequencing and annotation.</title>
        <authorList>
            <consortium name="The Broad Institute Genomics Platform"/>
            <consortium name="The Broad Institute Genome Sequencing Center for Infectious Disease"/>
            <person name="Wu L."/>
            <person name="Ma J."/>
        </authorList>
    </citation>
    <scope>NUCLEOTIDE SEQUENCE [LARGE SCALE GENOMIC DNA]</scope>
    <source>
        <strain evidence="4">KCTC 42984</strain>
    </source>
</reference>
<dbReference type="RefSeq" id="WP_379509353.1">
    <property type="nucleotide sequence ID" value="NZ_JBHRTQ010000007.1"/>
</dbReference>
<feature type="signal peptide" evidence="1">
    <location>
        <begin position="1"/>
        <end position="25"/>
    </location>
</feature>
<protein>
    <submittedName>
        <fullName evidence="3">Alginate export family protein</fullName>
    </submittedName>
</protein>
<dbReference type="Proteomes" id="UP001595604">
    <property type="component" value="Unassembled WGS sequence"/>
</dbReference>
<proteinExistence type="predicted"/>